<reference evidence="3 4" key="1">
    <citation type="journal article" date="2014" name="BMC Biol.">
        <title>A comprehensive evaluation of rodent malaria parasite genomes and gene expression.</title>
        <authorList>
            <person name="Otto T.D."/>
            <person name="Bohme U."/>
            <person name="Jackson A.P."/>
            <person name="Hunt M."/>
            <person name="Franke-Fayard B."/>
            <person name="Hoeijmakers W.A."/>
            <person name="Religa A.A."/>
            <person name="Robertson L."/>
            <person name="Sanders M."/>
            <person name="Ogun S.A."/>
            <person name="Cunningham D."/>
            <person name="Erhart A."/>
            <person name="Billker O."/>
            <person name="Khan S.M."/>
            <person name="Stunnenberg H.G."/>
            <person name="Langhorne J."/>
            <person name="Holder A.A."/>
            <person name="Waters A.P."/>
            <person name="Newbold C.I."/>
            <person name="Pain A."/>
            <person name="Berriman M."/>
            <person name="Janse C.J."/>
        </authorList>
    </citation>
    <scope>NUCLEOTIDE SEQUENCE [LARGE SCALE GENOMIC DNA]</scope>
    <source>
        <strain evidence="3 4">AS</strain>
    </source>
</reference>
<dbReference type="Pfam" id="PF06022">
    <property type="entry name" value="Cir_Bir_Yir"/>
    <property type="match status" value="1"/>
</dbReference>
<keyword evidence="4" id="KW-1185">Reference proteome</keyword>
<dbReference type="EMBL" id="LK022883">
    <property type="protein sequence ID" value="VTZ67858.1"/>
    <property type="molecule type" value="Genomic_DNA"/>
</dbReference>
<feature type="region of interest" description="Disordered" evidence="1">
    <location>
        <begin position="518"/>
        <end position="537"/>
    </location>
</feature>
<dbReference type="VEuPathDB" id="PlasmoDB:PCHAS_0626300"/>
<feature type="transmembrane region" description="Helical" evidence="2">
    <location>
        <begin position="449"/>
        <end position="467"/>
    </location>
</feature>
<feature type="transmembrane region" description="Helical" evidence="2">
    <location>
        <begin position="556"/>
        <end position="573"/>
    </location>
</feature>
<feature type="compositionally biased region" description="Polar residues" evidence="1">
    <location>
        <begin position="257"/>
        <end position="274"/>
    </location>
</feature>
<accession>A0A4V0K4R2</accession>
<feature type="compositionally biased region" description="Acidic residues" evidence="1">
    <location>
        <begin position="243"/>
        <end position="256"/>
    </location>
</feature>
<dbReference type="InterPro" id="IPR006477">
    <property type="entry name" value="Yir_bir_cir"/>
</dbReference>
<feature type="region of interest" description="Disordered" evidence="1">
    <location>
        <begin position="243"/>
        <end position="289"/>
    </location>
</feature>
<proteinExistence type="predicted"/>
<dbReference type="NCBIfam" id="TIGR01590">
    <property type="entry name" value="yir-bir-cir_Pla"/>
    <property type="match status" value="1"/>
</dbReference>
<evidence type="ECO:0000313" key="4">
    <source>
        <dbReference type="Proteomes" id="UP000071118"/>
    </source>
</evidence>
<keyword evidence="2" id="KW-0472">Membrane</keyword>
<evidence type="ECO:0000256" key="2">
    <source>
        <dbReference type="SAM" id="Phobius"/>
    </source>
</evidence>
<gene>
    <name evidence="3" type="ORF">PCHAS_0626300</name>
</gene>
<dbReference type="AlphaFoldDB" id="A0A4V0K4R2"/>
<evidence type="ECO:0000256" key="1">
    <source>
        <dbReference type="SAM" id="MobiDB-lite"/>
    </source>
</evidence>
<sequence>MSAHVCEMFDSLYKQLPDNGDEANQSDDTILLYKTYCPINGDEPGKCNSNLDKISAGLGYLLPQLFGNVESEEDHEEQEGNYVYYGLLWTSYKLQQLPPSELIDLNQFYDNYIKNNVWFESYLSDIDTKKNLMSVDTKTLSDLYHIFKEMCKIFYNNGDDDYNLDDFTGYYKSAINCAKNYSKQCNNADTDTSGNTNFVLYDMLKHVYDDFKKGYYKNNPQANSFPEIPEIEEIKEPLISDSENLDSLDSTDENIETQDGGSENSDFVENSDQVSPECELGEPQNNETVDQSEDLVIVDEKCLKDFEIKLPNYFDGLEVSDIEVEYPDVQEELVYIDTEFSKLEYDLPFFEDKYLDLENDPQYIIDELYVSKNELSNSVMKPQIIDIDFPNFDIEQNDFDNQSQPDQTITLAFDDPFKNPENFSDNIMCKLHGPKSVYCNRIICNRIKIGVIALSIPVVLVFIYKYFPWKRTKKPKKTKKMKRVVNLLDRKKTKKIDINSIDDKKTIQTIINSNDKKKPKKRIISSNDKEKTTKRNISSDNGKASLLFNIYKKMQLSPMPFIHLFMLLIFFIFKRKKDFIE</sequence>
<dbReference type="Proteomes" id="UP000071118">
    <property type="component" value="Chromosome 6"/>
</dbReference>
<protein>
    <submittedName>
        <fullName evidence="3">CIR protein</fullName>
    </submittedName>
</protein>
<dbReference type="GeneID" id="3490409"/>
<dbReference type="KEGG" id="pcb:PCHAS_0626300"/>
<dbReference type="RefSeq" id="XP_016654393.1">
    <property type="nucleotide sequence ID" value="XM_016799048.1"/>
</dbReference>
<name>A0A4V0K4R2_PLACU</name>
<evidence type="ECO:0000313" key="3">
    <source>
        <dbReference type="EMBL" id="VTZ67858.1"/>
    </source>
</evidence>
<keyword evidence="2" id="KW-0812">Transmembrane</keyword>
<organism evidence="3 4">
    <name type="scientific">Plasmodium chabaudi chabaudi</name>
    <dbReference type="NCBI Taxonomy" id="31271"/>
    <lineage>
        <taxon>Eukaryota</taxon>
        <taxon>Sar</taxon>
        <taxon>Alveolata</taxon>
        <taxon>Apicomplexa</taxon>
        <taxon>Aconoidasida</taxon>
        <taxon>Haemosporida</taxon>
        <taxon>Plasmodiidae</taxon>
        <taxon>Plasmodium</taxon>
        <taxon>Plasmodium (Vinckeia)</taxon>
    </lineage>
</organism>
<keyword evidence="2" id="KW-1133">Transmembrane helix</keyword>